<evidence type="ECO:0000313" key="2">
    <source>
        <dbReference type="Proteomes" id="UP000292209"/>
    </source>
</evidence>
<dbReference type="AlphaFoldDB" id="A0A4Q7PDE3"/>
<evidence type="ECO:0000313" key="1">
    <source>
        <dbReference type="EMBL" id="RZS98275.1"/>
    </source>
</evidence>
<comment type="caution">
    <text evidence="1">The sequence shown here is derived from an EMBL/GenBank/DDBJ whole genome shotgun (WGS) entry which is preliminary data.</text>
</comment>
<gene>
    <name evidence="1" type="ORF">BC751_3917</name>
</gene>
<accession>A0A4Q7PDE3</accession>
<sequence>MLIGILEFYFHQISMGNEIRREALEFSRTQVVESVIFWVPAQNGLNHQYPRV</sequence>
<dbReference type="Proteomes" id="UP000292209">
    <property type="component" value="Unassembled WGS sequence"/>
</dbReference>
<reference evidence="1 2" key="1">
    <citation type="submission" date="2019-02" db="EMBL/GenBank/DDBJ databases">
        <title>Genomic Encyclopedia of Archaeal and Bacterial Type Strains, Phase II (KMG-II): from individual species to whole genera.</title>
        <authorList>
            <person name="Goeker M."/>
        </authorList>
    </citation>
    <scope>NUCLEOTIDE SEQUENCE [LARGE SCALE GENOMIC DNA]</scope>
    <source>
        <strain evidence="1 2">DSM 21411</strain>
    </source>
</reference>
<proteinExistence type="predicted"/>
<organism evidence="1 2">
    <name type="scientific">Cecembia calidifontis</name>
    <dbReference type="NCBI Taxonomy" id="1187080"/>
    <lineage>
        <taxon>Bacteria</taxon>
        <taxon>Pseudomonadati</taxon>
        <taxon>Bacteroidota</taxon>
        <taxon>Cytophagia</taxon>
        <taxon>Cytophagales</taxon>
        <taxon>Cyclobacteriaceae</taxon>
        <taxon>Cecembia</taxon>
    </lineage>
</organism>
<protein>
    <submittedName>
        <fullName evidence="1">Uncharacterized protein</fullName>
    </submittedName>
</protein>
<dbReference type="EMBL" id="SGXG01000001">
    <property type="protein sequence ID" value="RZS98275.1"/>
    <property type="molecule type" value="Genomic_DNA"/>
</dbReference>
<keyword evidence="2" id="KW-1185">Reference proteome</keyword>
<name>A0A4Q7PDE3_9BACT</name>